<dbReference type="PANTHER" id="PTHR37841:SF1">
    <property type="entry name" value="DUF3298 DOMAIN-CONTAINING PROTEIN"/>
    <property type="match status" value="1"/>
</dbReference>
<protein>
    <submittedName>
        <fullName evidence="2">KWG Leptospira</fullName>
    </submittedName>
    <submittedName>
        <fullName evidence="3">Zinc-ribbon domain-containing protein</fullName>
    </submittedName>
</protein>
<proteinExistence type="predicted"/>
<reference evidence="2 5" key="1">
    <citation type="submission" date="2015-09" db="EMBL/GenBank/DDBJ databases">
        <authorList>
            <consortium name="Pathogen Informatics"/>
        </authorList>
    </citation>
    <scope>NUCLEOTIDE SEQUENCE [LARGE SCALE GENOMIC DNA]</scope>
    <source>
        <strain evidence="2 5">2789STDY5608837</strain>
    </source>
</reference>
<reference evidence="4 7" key="3">
    <citation type="journal article" date="2019" name="Science, e1252229">
        <title>Invertible promoters mediate bacterial phase variation, antibiotic resistance, and host adaptation in the gut.</title>
        <authorList>
            <person name="Jiang X."/>
            <person name="Hall A.B."/>
            <person name="Arthur T.D."/>
            <person name="Plichta D.R."/>
            <person name="Covington C.T."/>
            <person name="Poyet M."/>
            <person name="Crothers J."/>
            <person name="Moses P.L."/>
            <person name="Tolonen A.C."/>
            <person name="Vlamakis H."/>
            <person name="Alm E.J."/>
            <person name="Xavier R.J."/>
        </authorList>
    </citation>
    <scope>NUCLEOTIDE SEQUENCE [LARGE SCALE GENOMIC DNA]</scope>
    <source>
        <strain evidence="7">af_0058</strain>
        <strain evidence="4">Af_0058</strain>
    </source>
</reference>
<accession>A0A174AU43</accession>
<dbReference type="EMBL" id="RCXQ01000001">
    <property type="protein sequence ID" value="RYT68660.1"/>
    <property type="molecule type" value="Genomic_DNA"/>
</dbReference>
<dbReference type="InterPro" id="IPR032774">
    <property type="entry name" value="WG_beta_rep"/>
</dbReference>
<dbReference type="Proteomes" id="UP000284242">
    <property type="component" value="Unassembled WGS sequence"/>
</dbReference>
<feature type="transmembrane region" description="Helical" evidence="1">
    <location>
        <begin position="39"/>
        <end position="60"/>
    </location>
</feature>
<gene>
    <name evidence="3" type="ORF">DWX77_07385</name>
    <name evidence="4" type="ORF">EAI82_00370</name>
    <name evidence="2" type="ORF">ERS852394_01115</name>
</gene>
<dbReference type="Pfam" id="PF14903">
    <property type="entry name" value="WG_beta_rep"/>
    <property type="match status" value="4"/>
</dbReference>
<evidence type="ECO:0000256" key="1">
    <source>
        <dbReference type="SAM" id="Phobius"/>
    </source>
</evidence>
<dbReference type="EMBL" id="CYZD01000004">
    <property type="protein sequence ID" value="CUN90925.1"/>
    <property type="molecule type" value="Genomic_DNA"/>
</dbReference>
<evidence type="ECO:0000313" key="4">
    <source>
        <dbReference type="EMBL" id="RYT68660.1"/>
    </source>
</evidence>
<dbReference type="EMBL" id="QRVV01000015">
    <property type="protein sequence ID" value="RGS74636.1"/>
    <property type="molecule type" value="Genomic_DNA"/>
</dbReference>
<keyword evidence="1" id="KW-0472">Membrane</keyword>
<dbReference type="AlphaFoldDB" id="A0A174AU43"/>
<dbReference type="Proteomes" id="UP000293506">
    <property type="component" value="Unassembled WGS sequence"/>
</dbReference>
<evidence type="ECO:0000313" key="3">
    <source>
        <dbReference type="EMBL" id="RGS74636.1"/>
    </source>
</evidence>
<organism evidence="2 5">
    <name type="scientific">Blautia obeum</name>
    <dbReference type="NCBI Taxonomy" id="40520"/>
    <lineage>
        <taxon>Bacteria</taxon>
        <taxon>Bacillati</taxon>
        <taxon>Bacillota</taxon>
        <taxon>Clostridia</taxon>
        <taxon>Lachnospirales</taxon>
        <taxon>Lachnospiraceae</taxon>
        <taxon>Blautia</taxon>
    </lineage>
</organism>
<evidence type="ECO:0000313" key="7">
    <source>
        <dbReference type="Proteomes" id="UP000293506"/>
    </source>
</evidence>
<dbReference type="Proteomes" id="UP000095409">
    <property type="component" value="Unassembled WGS sequence"/>
</dbReference>
<sequence>MKKCPKCGKENIDEARFCTWCRAELPVILEKKKNNPGRIIAIVILIAAICACLVGVFMLFKDKNSGNDQGEAIAQKEENKQVDKDISAEKKSSDVYVAPFMNNEGKWGYINTDGDVVIECKYDSAFEFDRDGYAVVGMQTDSDASEYYTIYGLINTKGEEIIPLDYSYINSSIGSTCDNYGYRTITRLPYPFDYEEQYSGVMDKNGNIMMSPEYSNISNIGDSGYYVACEAETGMYGIIDENYEWICESEYSGIYKVWNGSTDNLVKVNEEYLLIAVYDFQEGHGAEIINEYGGTIVPMEYYDINAQCGMNRLIVENSEGYYGAIDLNGNLEIACQYDELGDFSYDEETYAMKDGAVFAVDIYGNERFLTNADDCWQIDSNLYEVGINENWSVIDSNGEYLFSETYDNHEVNEKYIAGSNEENKNGILMLKSGEVVSTEYQKYMLSYKVPDIVKIYDGANYGMLGSNGELIVSCSYDSCEISEDGVYITADRQRDEYGNYTECTLFDSNGNEIRTFDTGIYNVGTFQKILNAA</sequence>
<name>A0A174AU43_9FIRM</name>
<keyword evidence="1" id="KW-1133">Transmembrane helix</keyword>
<keyword evidence="1" id="KW-0812">Transmembrane</keyword>
<evidence type="ECO:0000313" key="6">
    <source>
        <dbReference type="Proteomes" id="UP000284242"/>
    </source>
</evidence>
<dbReference type="RefSeq" id="WP_055065882.1">
    <property type="nucleotide sequence ID" value="NZ_CYZD01000004.1"/>
</dbReference>
<reference evidence="3 6" key="2">
    <citation type="submission" date="2018-08" db="EMBL/GenBank/DDBJ databases">
        <title>A genome reference for cultivated species of the human gut microbiota.</title>
        <authorList>
            <person name="Zou Y."/>
            <person name="Xue W."/>
            <person name="Luo G."/>
        </authorList>
    </citation>
    <scope>NUCLEOTIDE SEQUENCE [LARGE SCALE GENOMIC DNA]</scope>
    <source>
        <strain evidence="3 6">AF21-24</strain>
    </source>
</reference>
<evidence type="ECO:0000313" key="5">
    <source>
        <dbReference type="Proteomes" id="UP000095409"/>
    </source>
</evidence>
<evidence type="ECO:0000313" key="2">
    <source>
        <dbReference type="EMBL" id="CUN90925.1"/>
    </source>
</evidence>
<dbReference type="PANTHER" id="PTHR37841">
    <property type="entry name" value="GLR2918 PROTEIN"/>
    <property type="match status" value="1"/>
</dbReference>